<protein>
    <recommendedName>
        <fullName evidence="1">Opine dehydrogenase domain-containing protein</fullName>
    </recommendedName>
</protein>
<reference evidence="2 3" key="1">
    <citation type="journal article" date="2015" name="Genome Announc.">
        <title>Draft Genome Sequence and Gene Annotation of the Entomopathogenic Fungus Verticillium hemipterigenum.</title>
        <authorList>
            <person name="Horn F."/>
            <person name="Habel A."/>
            <person name="Scharf D.H."/>
            <person name="Dworschak J."/>
            <person name="Brakhage A.A."/>
            <person name="Guthke R."/>
            <person name="Hertweck C."/>
            <person name="Linde J."/>
        </authorList>
    </citation>
    <scope>NUCLEOTIDE SEQUENCE [LARGE SCALE GENOMIC DNA]</scope>
</reference>
<dbReference type="InterPro" id="IPR013328">
    <property type="entry name" value="6PGD_dom2"/>
</dbReference>
<proteinExistence type="predicted"/>
<dbReference type="InterPro" id="IPR003421">
    <property type="entry name" value="Opine_DH"/>
</dbReference>
<dbReference type="EMBL" id="CDHN01000001">
    <property type="protein sequence ID" value="CEJ82057.1"/>
    <property type="molecule type" value="Genomic_DNA"/>
</dbReference>
<dbReference type="HOGENOM" id="CLU_1670618_0_0_1"/>
<name>A0A0A1T711_9HYPO</name>
<dbReference type="AlphaFoldDB" id="A0A0A1T711"/>
<accession>A0A0A1T711</accession>
<evidence type="ECO:0000313" key="2">
    <source>
        <dbReference type="EMBL" id="CEJ82057.1"/>
    </source>
</evidence>
<dbReference type="Proteomes" id="UP000039046">
    <property type="component" value="Unassembled WGS sequence"/>
</dbReference>
<dbReference type="GO" id="GO:0016491">
    <property type="term" value="F:oxidoreductase activity"/>
    <property type="evidence" value="ECO:0007669"/>
    <property type="project" value="InterPro"/>
</dbReference>
<evidence type="ECO:0000313" key="3">
    <source>
        <dbReference type="Proteomes" id="UP000039046"/>
    </source>
</evidence>
<dbReference type="InterPro" id="IPR008927">
    <property type="entry name" value="6-PGluconate_DH-like_C_sf"/>
</dbReference>
<dbReference type="SUPFAM" id="SSF48179">
    <property type="entry name" value="6-phosphogluconate dehydrogenase C-terminal domain-like"/>
    <property type="match status" value="1"/>
</dbReference>
<feature type="domain" description="Opine dehydrogenase" evidence="1">
    <location>
        <begin position="1"/>
        <end position="101"/>
    </location>
</feature>
<dbReference type="OrthoDB" id="4756206at2759"/>
<sequence length="158" mass="17187">MSPGVCTIIEAVDRECLAVAAGYGCYVDSALQTFNRNYDEKAATLNEFACITEAHNKTKGIQTRFLDQDVPYWLVLCSELGARAAIPTLFIDLVILLASTLRDTPFRGTGMTLKSMGLHRATVEEICEAFRGIDATHNLQATRAVFVKEAVSLAPGAK</sequence>
<keyword evidence="3" id="KW-1185">Reference proteome</keyword>
<gene>
    <name evidence="2" type="ORF">VHEMI02149</name>
</gene>
<dbReference type="Gene3D" id="1.10.1040.10">
    <property type="entry name" value="N-(1-d-carboxylethyl)-l-norvaline Dehydrogenase, domain 2"/>
    <property type="match status" value="1"/>
</dbReference>
<organism evidence="2 3">
    <name type="scientific">[Torrubiella] hemipterigena</name>
    <dbReference type="NCBI Taxonomy" id="1531966"/>
    <lineage>
        <taxon>Eukaryota</taxon>
        <taxon>Fungi</taxon>
        <taxon>Dikarya</taxon>
        <taxon>Ascomycota</taxon>
        <taxon>Pezizomycotina</taxon>
        <taxon>Sordariomycetes</taxon>
        <taxon>Hypocreomycetidae</taxon>
        <taxon>Hypocreales</taxon>
        <taxon>Clavicipitaceae</taxon>
        <taxon>Clavicipitaceae incertae sedis</taxon>
        <taxon>'Torrubiella' clade</taxon>
    </lineage>
</organism>
<evidence type="ECO:0000259" key="1">
    <source>
        <dbReference type="Pfam" id="PF02317"/>
    </source>
</evidence>
<dbReference type="Pfam" id="PF02317">
    <property type="entry name" value="Octopine_DH"/>
    <property type="match status" value="1"/>
</dbReference>